<dbReference type="EMBL" id="CAJVCH010041329">
    <property type="protein sequence ID" value="CAG7716801.1"/>
    <property type="molecule type" value="Genomic_DNA"/>
</dbReference>
<feature type="non-terminal residue" evidence="1">
    <location>
        <position position="1"/>
    </location>
</feature>
<evidence type="ECO:0000313" key="2">
    <source>
        <dbReference type="Proteomes" id="UP000708208"/>
    </source>
</evidence>
<keyword evidence="2" id="KW-1185">Reference proteome</keyword>
<reference evidence="1" key="1">
    <citation type="submission" date="2021-06" db="EMBL/GenBank/DDBJ databases">
        <authorList>
            <person name="Hodson N. C."/>
            <person name="Mongue J. A."/>
            <person name="Jaron S. K."/>
        </authorList>
    </citation>
    <scope>NUCLEOTIDE SEQUENCE</scope>
</reference>
<evidence type="ECO:0000313" key="1">
    <source>
        <dbReference type="EMBL" id="CAG7716801.1"/>
    </source>
</evidence>
<accession>A0A8J2JC18</accession>
<gene>
    <name evidence="1" type="ORF">AFUS01_LOCUS6290</name>
</gene>
<sequence length="30" mass="3343">TLEFAELIIIQVHLLGDSGEGGLIKIEFMR</sequence>
<protein>
    <submittedName>
        <fullName evidence="1">Uncharacterized protein</fullName>
    </submittedName>
</protein>
<organism evidence="1 2">
    <name type="scientific">Allacma fusca</name>
    <dbReference type="NCBI Taxonomy" id="39272"/>
    <lineage>
        <taxon>Eukaryota</taxon>
        <taxon>Metazoa</taxon>
        <taxon>Ecdysozoa</taxon>
        <taxon>Arthropoda</taxon>
        <taxon>Hexapoda</taxon>
        <taxon>Collembola</taxon>
        <taxon>Symphypleona</taxon>
        <taxon>Sminthuridae</taxon>
        <taxon>Allacma</taxon>
    </lineage>
</organism>
<dbReference type="Proteomes" id="UP000708208">
    <property type="component" value="Unassembled WGS sequence"/>
</dbReference>
<comment type="caution">
    <text evidence="1">The sequence shown here is derived from an EMBL/GenBank/DDBJ whole genome shotgun (WGS) entry which is preliminary data.</text>
</comment>
<proteinExistence type="predicted"/>
<name>A0A8J2JC18_9HEXA</name>
<dbReference type="AlphaFoldDB" id="A0A8J2JC18"/>